<dbReference type="RefSeq" id="NP_001370867.1">
    <property type="nucleotide sequence ID" value="NM_001383569.1"/>
</dbReference>
<dbReference type="GO" id="GO:0005783">
    <property type="term" value="C:endoplasmic reticulum"/>
    <property type="evidence" value="ECO:0007005"/>
    <property type="project" value="WormBase"/>
</dbReference>
<dbReference type="ExpressionAtlas" id="H2L0I1">
    <property type="expression patterns" value="baseline and differential"/>
</dbReference>
<evidence type="ECO:0000256" key="1">
    <source>
        <dbReference type="SAM" id="MobiDB-lite"/>
    </source>
</evidence>
<dbReference type="Bgee" id="WBGene00019760">
    <property type="expression patterns" value="Expressed in pharyngeal muscle cell (C elegans) and 4 other cell types or tissues"/>
</dbReference>
<evidence type="ECO:0000256" key="2">
    <source>
        <dbReference type="SAM" id="SignalP"/>
    </source>
</evidence>
<evidence type="ECO:0000313" key="4">
    <source>
        <dbReference type="Proteomes" id="UP000001940"/>
    </source>
</evidence>
<dbReference type="GeneID" id="180769"/>
<proteinExistence type="evidence at protein level"/>
<gene>
    <name evidence="3 5" type="primary">calu-1</name>
    <name evidence="3" type="ORF">CELE_M03F4.7</name>
    <name evidence="5" type="ORF">M03F4.7</name>
</gene>
<keyword evidence="4" id="KW-1185">Reference proteome</keyword>
<name>H2L0I1_CAEEL</name>
<dbReference type="CTD" id="180769"/>
<evidence type="ECO:0000313" key="5">
    <source>
        <dbReference type="WormBase" id="M03F4.7b"/>
    </source>
</evidence>
<dbReference type="SMR" id="H2L0I1"/>
<reference evidence="3 4" key="1">
    <citation type="journal article" date="1998" name="Science">
        <title>Genome sequence of the nematode C. elegans: a platform for investigating biology.</title>
        <authorList>
            <consortium name="The C. elegans sequencing consortium"/>
            <person name="Sulson J.E."/>
            <person name="Waterston R."/>
        </authorList>
    </citation>
    <scope>NUCLEOTIDE SEQUENCE [LARGE SCALE GENOMIC DNA]</scope>
    <source>
        <strain evidence="3 4">Bristol N2</strain>
    </source>
</reference>
<dbReference type="PeptideAtlas" id="H2L0I1"/>
<feature type="chain" id="PRO_5003563905" evidence="2">
    <location>
        <begin position="17"/>
        <end position="91"/>
    </location>
</feature>
<dbReference type="HOGENOM" id="CLU_2429065_0_0_1"/>
<keyword evidence="6" id="KW-1267">Proteomics identification</keyword>
<feature type="region of interest" description="Disordered" evidence="1">
    <location>
        <begin position="17"/>
        <end position="38"/>
    </location>
</feature>
<feature type="compositionally biased region" description="Basic and acidic residues" evidence="1">
    <location>
        <begin position="19"/>
        <end position="38"/>
    </location>
</feature>
<dbReference type="EMBL" id="BX284606">
    <property type="protein sequence ID" value="CCD83485.1"/>
    <property type="molecule type" value="Genomic_DNA"/>
</dbReference>
<dbReference type="WormBase" id="M03F4.7b">
    <property type="protein sequence ID" value="CE34060"/>
    <property type="gene ID" value="WBGene00019760"/>
    <property type="gene designation" value="calu-1"/>
</dbReference>
<evidence type="ECO:0007829" key="6">
    <source>
        <dbReference type="PeptideAtlas" id="H2L0I1"/>
    </source>
</evidence>
<feature type="signal peptide" evidence="2">
    <location>
        <begin position="1"/>
        <end position="16"/>
    </location>
</feature>
<keyword evidence="2" id="KW-0732">Signal</keyword>
<evidence type="ECO:0000313" key="3">
    <source>
        <dbReference type="EMBL" id="CCD83485.1"/>
    </source>
</evidence>
<protein>
    <submittedName>
        <fullName evidence="3">EF-hand domain-containing protein</fullName>
    </submittedName>
</protein>
<dbReference type="GO" id="GO:0005509">
    <property type="term" value="F:calcium ion binding"/>
    <property type="evidence" value="ECO:0000314"/>
    <property type="project" value="WormBase"/>
</dbReference>
<dbReference type="Proteomes" id="UP000001940">
    <property type="component" value="Chromosome X"/>
</dbReference>
<sequence length="91" mass="10325">MKVLLFVGLLAATALASHHSSDPSKDGEHFKGKEHDKKYDHEQFLGKDTAAEFDELTPEKSKEKLAYVLLKSHDLQINVYYFQQARSKDGC</sequence>
<dbReference type="AGR" id="WB:WBGene00019760"/>
<accession>H2L0I1</accession>
<dbReference type="AlphaFoldDB" id="H2L0I1"/>
<organism evidence="3 4">
    <name type="scientific">Caenorhabditis elegans</name>
    <dbReference type="NCBI Taxonomy" id="6239"/>
    <lineage>
        <taxon>Eukaryota</taxon>
        <taxon>Metazoa</taxon>
        <taxon>Ecdysozoa</taxon>
        <taxon>Nematoda</taxon>
        <taxon>Chromadorea</taxon>
        <taxon>Rhabditida</taxon>
        <taxon>Rhabditina</taxon>
        <taxon>Rhabditomorpha</taxon>
        <taxon>Rhabditoidea</taxon>
        <taxon>Rhabditidae</taxon>
        <taxon>Peloderinae</taxon>
        <taxon>Caenorhabditis</taxon>
    </lineage>
</organism>
<dbReference type="OrthoDB" id="293868at2759"/>